<protein>
    <submittedName>
        <fullName evidence="1">Uncharacterized protein</fullName>
    </submittedName>
</protein>
<evidence type="ECO:0000313" key="2">
    <source>
        <dbReference type="Proteomes" id="UP000062912"/>
    </source>
</evidence>
<reference evidence="1 2" key="1">
    <citation type="submission" date="2015-11" db="EMBL/GenBank/DDBJ databases">
        <title>Expanding the genomic diversity of Burkholderia species for the development of highly accurate diagnostics.</title>
        <authorList>
            <person name="Sahl J."/>
            <person name="Keim P."/>
            <person name="Wagner D."/>
        </authorList>
    </citation>
    <scope>NUCLEOTIDE SEQUENCE [LARGE SCALE GENOMIC DNA]</scope>
    <source>
        <strain evidence="1 2">MSMB368WGS</strain>
    </source>
</reference>
<dbReference type="AlphaFoldDB" id="A0A132EM06"/>
<dbReference type="Proteomes" id="UP000062912">
    <property type="component" value="Unassembled WGS sequence"/>
</dbReference>
<comment type="caution">
    <text evidence="1">The sequence shown here is derived from an EMBL/GenBank/DDBJ whole genome shotgun (WGS) entry which is preliminary data.</text>
</comment>
<sequence>MRDALLQRSTPTGVVPVRSSRALRVFRSVHLDDCSRFFLLRTLRRDNTNNDTSMQDGMENPT</sequence>
<organism evidence="1 2">
    <name type="scientific">Burkholderia pseudomultivorans</name>
    <dbReference type="NCBI Taxonomy" id="1207504"/>
    <lineage>
        <taxon>Bacteria</taxon>
        <taxon>Pseudomonadati</taxon>
        <taxon>Pseudomonadota</taxon>
        <taxon>Betaproteobacteria</taxon>
        <taxon>Burkholderiales</taxon>
        <taxon>Burkholderiaceae</taxon>
        <taxon>Burkholderia</taxon>
        <taxon>Burkholderia cepacia complex</taxon>
    </lineage>
</organism>
<dbReference type="EMBL" id="LPJR01000003">
    <property type="protein sequence ID" value="KWF37041.1"/>
    <property type="molecule type" value="Genomic_DNA"/>
</dbReference>
<gene>
    <name evidence="1" type="ORF">WT56_07165</name>
</gene>
<name>A0A132EM06_9BURK</name>
<proteinExistence type="predicted"/>
<accession>A0A132EM06</accession>
<evidence type="ECO:0000313" key="1">
    <source>
        <dbReference type="EMBL" id="KWF37041.1"/>
    </source>
</evidence>